<dbReference type="InterPro" id="IPR003594">
    <property type="entry name" value="HATPase_dom"/>
</dbReference>
<dbReference type="InterPro" id="IPR003018">
    <property type="entry name" value="GAF"/>
</dbReference>
<dbReference type="SUPFAM" id="SSF55781">
    <property type="entry name" value="GAF domain-like"/>
    <property type="match status" value="1"/>
</dbReference>
<keyword evidence="5" id="KW-0547">Nucleotide-binding</keyword>
<evidence type="ECO:0000313" key="10">
    <source>
        <dbReference type="EMBL" id="MBP1853314.1"/>
    </source>
</evidence>
<proteinExistence type="predicted"/>
<evidence type="ECO:0000256" key="1">
    <source>
        <dbReference type="ARBA" id="ARBA00000085"/>
    </source>
</evidence>
<feature type="domain" description="Histidine kinase" evidence="9">
    <location>
        <begin position="180"/>
        <end position="389"/>
    </location>
</feature>
<dbReference type="InterPro" id="IPR029016">
    <property type="entry name" value="GAF-like_dom_sf"/>
</dbReference>
<dbReference type="InterPro" id="IPR003661">
    <property type="entry name" value="HisK_dim/P_dom"/>
</dbReference>
<gene>
    <name evidence="10" type="ORF">J2Z17_004775</name>
</gene>
<sequence>MNTDFQDDIAAVQRIAAVPNILDIVCRSTGMGFAAVARVTEDRWVACQVLDNLDFGLPAGGELKVETTLCHEIRQHRQVVAIDNVAEDTLYCQHHTPRIYGLQSYISVPIILPDGRFFGTLCAIHTETAAVNNPQVIGTFKLFAELIAHHLDASDQLDEAQRALTDERQLSELREQFIAVLGHDLRNPIAGVDAGINMLLRSGWTERSPQILRMMKESVTRMAGLVDNVMDLARARLGGGIKLKLDTQRPVSETIEQVVGEFRSAQPERQIDVTCTLTRDVPLDHARLAQLFSNLLGNALTHGAPGAPVTVAAATGEGSFTLAVTNSGEPIGPDARERLFRPFHRGGETNSEGLGLGLYIASEIARAHGGTLTVVSDADATVFTFSMPG</sequence>
<accession>A0ABS4E5U2</accession>
<keyword evidence="4" id="KW-0808">Transferase</keyword>
<evidence type="ECO:0000259" key="9">
    <source>
        <dbReference type="PROSITE" id="PS50109"/>
    </source>
</evidence>
<dbReference type="Gene3D" id="3.30.450.40">
    <property type="match status" value="1"/>
</dbReference>
<dbReference type="GO" id="GO:0016301">
    <property type="term" value="F:kinase activity"/>
    <property type="evidence" value="ECO:0007669"/>
    <property type="project" value="UniProtKB-KW"/>
</dbReference>
<dbReference type="Gene3D" id="3.30.565.10">
    <property type="entry name" value="Histidine kinase-like ATPase, C-terminal domain"/>
    <property type="match status" value="1"/>
</dbReference>
<evidence type="ECO:0000256" key="7">
    <source>
        <dbReference type="ARBA" id="ARBA00022840"/>
    </source>
</evidence>
<evidence type="ECO:0000256" key="4">
    <source>
        <dbReference type="ARBA" id="ARBA00022679"/>
    </source>
</evidence>
<dbReference type="PRINTS" id="PR00344">
    <property type="entry name" value="BCTRLSENSOR"/>
</dbReference>
<dbReference type="InterPro" id="IPR036890">
    <property type="entry name" value="HATPase_C_sf"/>
</dbReference>
<keyword evidence="8" id="KW-0902">Two-component regulatory system</keyword>
<organism evidence="10 11">
    <name type="scientific">Rhizobium halophytocola</name>
    <dbReference type="NCBI Taxonomy" id="735519"/>
    <lineage>
        <taxon>Bacteria</taxon>
        <taxon>Pseudomonadati</taxon>
        <taxon>Pseudomonadota</taxon>
        <taxon>Alphaproteobacteria</taxon>
        <taxon>Hyphomicrobiales</taxon>
        <taxon>Rhizobiaceae</taxon>
        <taxon>Rhizobium/Agrobacterium group</taxon>
        <taxon>Rhizobium</taxon>
    </lineage>
</organism>
<dbReference type="InterPro" id="IPR036097">
    <property type="entry name" value="HisK_dim/P_sf"/>
</dbReference>
<dbReference type="RefSeq" id="WP_209949002.1">
    <property type="nucleotide sequence ID" value="NZ_JAGGJU010000016.1"/>
</dbReference>
<reference evidence="10 11" key="1">
    <citation type="submission" date="2021-03" db="EMBL/GenBank/DDBJ databases">
        <title>Genomic Encyclopedia of Type Strains, Phase IV (KMG-IV): sequencing the most valuable type-strain genomes for metagenomic binning, comparative biology and taxonomic classification.</title>
        <authorList>
            <person name="Goeker M."/>
        </authorList>
    </citation>
    <scope>NUCLEOTIDE SEQUENCE [LARGE SCALE GENOMIC DNA]</scope>
    <source>
        <strain evidence="10 11">DSM 21600</strain>
    </source>
</reference>
<dbReference type="Pfam" id="PF02518">
    <property type="entry name" value="HATPase_c"/>
    <property type="match status" value="1"/>
</dbReference>
<keyword evidence="3" id="KW-0597">Phosphoprotein</keyword>
<evidence type="ECO:0000256" key="8">
    <source>
        <dbReference type="ARBA" id="ARBA00023012"/>
    </source>
</evidence>
<evidence type="ECO:0000313" key="11">
    <source>
        <dbReference type="Proteomes" id="UP000759443"/>
    </source>
</evidence>
<dbReference type="PANTHER" id="PTHR42878:SF7">
    <property type="entry name" value="SENSOR HISTIDINE KINASE GLRK"/>
    <property type="match status" value="1"/>
</dbReference>
<dbReference type="PANTHER" id="PTHR42878">
    <property type="entry name" value="TWO-COMPONENT HISTIDINE KINASE"/>
    <property type="match status" value="1"/>
</dbReference>
<name>A0ABS4E5U2_9HYPH</name>
<dbReference type="InterPro" id="IPR004358">
    <property type="entry name" value="Sig_transdc_His_kin-like_C"/>
</dbReference>
<evidence type="ECO:0000256" key="3">
    <source>
        <dbReference type="ARBA" id="ARBA00022553"/>
    </source>
</evidence>
<dbReference type="SUPFAM" id="SSF55874">
    <property type="entry name" value="ATPase domain of HSP90 chaperone/DNA topoisomerase II/histidine kinase"/>
    <property type="match status" value="1"/>
</dbReference>
<protein>
    <recommendedName>
        <fullName evidence="2">histidine kinase</fullName>
        <ecNumber evidence="2">2.7.13.3</ecNumber>
    </recommendedName>
</protein>
<evidence type="ECO:0000256" key="2">
    <source>
        <dbReference type="ARBA" id="ARBA00012438"/>
    </source>
</evidence>
<dbReference type="SMART" id="SM00065">
    <property type="entry name" value="GAF"/>
    <property type="match status" value="1"/>
</dbReference>
<keyword evidence="11" id="KW-1185">Reference proteome</keyword>
<dbReference type="Pfam" id="PF00512">
    <property type="entry name" value="HisKA"/>
    <property type="match status" value="1"/>
</dbReference>
<dbReference type="InterPro" id="IPR050351">
    <property type="entry name" value="BphY/WalK/GraS-like"/>
</dbReference>
<dbReference type="EMBL" id="JAGGJU010000016">
    <property type="protein sequence ID" value="MBP1853314.1"/>
    <property type="molecule type" value="Genomic_DNA"/>
</dbReference>
<keyword evidence="6 10" id="KW-0418">Kinase</keyword>
<dbReference type="SMART" id="SM00388">
    <property type="entry name" value="HisKA"/>
    <property type="match status" value="1"/>
</dbReference>
<dbReference type="CDD" id="cd00075">
    <property type="entry name" value="HATPase"/>
    <property type="match status" value="1"/>
</dbReference>
<dbReference type="PROSITE" id="PS50109">
    <property type="entry name" value="HIS_KIN"/>
    <property type="match status" value="1"/>
</dbReference>
<dbReference type="InterPro" id="IPR005467">
    <property type="entry name" value="His_kinase_dom"/>
</dbReference>
<dbReference type="Gene3D" id="1.10.287.130">
    <property type="match status" value="1"/>
</dbReference>
<evidence type="ECO:0000256" key="5">
    <source>
        <dbReference type="ARBA" id="ARBA00022741"/>
    </source>
</evidence>
<dbReference type="Pfam" id="PF01590">
    <property type="entry name" value="GAF"/>
    <property type="match status" value="1"/>
</dbReference>
<comment type="caution">
    <text evidence="10">The sequence shown here is derived from an EMBL/GenBank/DDBJ whole genome shotgun (WGS) entry which is preliminary data.</text>
</comment>
<comment type="catalytic activity">
    <reaction evidence="1">
        <text>ATP + protein L-histidine = ADP + protein N-phospho-L-histidine.</text>
        <dbReference type="EC" id="2.7.13.3"/>
    </reaction>
</comment>
<dbReference type="EC" id="2.7.13.3" evidence="2"/>
<dbReference type="Proteomes" id="UP000759443">
    <property type="component" value="Unassembled WGS sequence"/>
</dbReference>
<keyword evidence="7" id="KW-0067">ATP-binding</keyword>
<dbReference type="SUPFAM" id="SSF47384">
    <property type="entry name" value="Homodimeric domain of signal transducing histidine kinase"/>
    <property type="match status" value="1"/>
</dbReference>
<dbReference type="CDD" id="cd00082">
    <property type="entry name" value="HisKA"/>
    <property type="match status" value="1"/>
</dbReference>
<evidence type="ECO:0000256" key="6">
    <source>
        <dbReference type="ARBA" id="ARBA00022777"/>
    </source>
</evidence>
<dbReference type="SMART" id="SM00387">
    <property type="entry name" value="HATPase_c"/>
    <property type="match status" value="1"/>
</dbReference>